<feature type="compositionally biased region" description="Polar residues" evidence="1">
    <location>
        <begin position="80"/>
        <end position="123"/>
    </location>
</feature>
<gene>
    <name evidence="5" type="ORF">SAMN05660328_101331</name>
</gene>
<dbReference type="AlphaFoldDB" id="A0A1I7FDC7"/>
<feature type="domain" description="SH3b" evidence="3">
    <location>
        <begin position="257"/>
        <end position="315"/>
    </location>
</feature>
<dbReference type="Proteomes" id="UP000183629">
    <property type="component" value="Unassembled WGS sequence"/>
</dbReference>
<feature type="region of interest" description="Disordered" evidence="1">
    <location>
        <begin position="29"/>
        <end position="129"/>
    </location>
</feature>
<dbReference type="Gene3D" id="2.30.30.40">
    <property type="entry name" value="SH3 Domains"/>
    <property type="match status" value="1"/>
</dbReference>
<evidence type="ECO:0000259" key="3">
    <source>
        <dbReference type="Pfam" id="PF08460"/>
    </source>
</evidence>
<evidence type="ECO:0000256" key="1">
    <source>
        <dbReference type="SAM" id="MobiDB-lite"/>
    </source>
</evidence>
<keyword evidence="2" id="KW-0732">Signal</keyword>
<feature type="signal peptide" evidence="2">
    <location>
        <begin position="1"/>
        <end position="21"/>
    </location>
</feature>
<name>A0A1I7FDC7_9STRE</name>
<dbReference type="Pfam" id="PF19804">
    <property type="entry name" value="DUF6287"/>
    <property type="match status" value="1"/>
</dbReference>
<evidence type="ECO:0000313" key="5">
    <source>
        <dbReference type="EMBL" id="SFU34220.1"/>
    </source>
</evidence>
<dbReference type="EMBL" id="FPBN01000001">
    <property type="protein sequence ID" value="SFU34220.1"/>
    <property type="molecule type" value="Genomic_DNA"/>
</dbReference>
<organism evidence="5 6">
    <name type="scientific">Streptococcus gallolyticus</name>
    <dbReference type="NCBI Taxonomy" id="315405"/>
    <lineage>
        <taxon>Bacteria</taxon>
        <taxon>Bacillati</taxon>
        <taxon>Bacillota</taxon>
        <taxon>Bacilli</taxon>
        <taxon>Lactobacillales</taxon>
        <taxon>Streptococcaceae</taxon>
        <taxon>Streptococcus</taxon>
    </lineage>
</organism>
<dbReference type="InterPro" id="IPR046254">
    <property type="entry name" value="DUF6287"/>
</dbReference>
<dbReference type="PROSITE" id="PS51257">
    <property type="entry name" value="PROKAR_LIPOPROTEIN"/>
    <property type="match status" value="1"/>
</dbReference>
<evidence type="ECO:0000256" key="2">
    <source>
        <dbReference type="SAM" id="SignalP"/>
    </source>
</evidence>
<protein>
    <submittedName>
        <fullName evidence="5">SH3 domain-containing protein</fullName>
    </submittedName>
</protein>
<feature type="compositionally biased region" description="Low complexity" evidence="1">
    <location>
        <begin position="29"/>
        <end position="77"/>
    </location>
</feature>
<evidence type="ECO:0000259" key="4">
    <source>
        <dbReference type="Pfam" id="PF19804"/>
    </source>
</evidence>
<keyword evidence="6" id="KW-1185">Reference proteome</keyword>
<feature type="domain" description="DUF6287" evidence="4">
    <location>
        <begin position="121"/>
        <end position="153"/>
    </location>
</feature>
<dbReference type="InterPro" id="IPR003646">
    <property type="entry name" value="SH3-like_bac-type"/>
</dbReference>
<evidence type="ECO:0000313" key="6">
    <source>
        <dbReference type="Proteomes" id="UP000183629"/>
    </source>
</evidence>
<feature type="chain" id="PRO_5038792012" evidence="2">
    <location>
        <begin position="22"/>
        <end position="316"/>
    </location>
</feature>
<accession>A0A1I7FDC7</accession>
<reference evidence="6" key="1">
    <citation type="submission" date="2016-10" db="EMBL/GenBank/DDBJ databases">
        <authorList>
            <person name="Varghese N."/>
            <person name="Submissions S."/>
        </authorList>
    </citation>
    <scope>NUCLEOTIDE SEQUENCE [LARGE SCALE GENOMIC DNA]</scope>
    <source>
        <strain evidence="6">LMG 15572</strain>
    </source>
</reference>
<sequence>MKNIKKITLSCVILSSLFLLASCSLFNNRSTTSTSSSSSSTSVSKSSNKSSTSRSSSQTKESSSQTEASSTEQNQEQSDTDQTSEQNNGNESSSVTQSSQPELNNSNSEEAQSEPAQNDTGMNINELVNGDFSSVSGTWQNDYGDTIVFNSNGVASKKYSALTNMTINNNYINASLAYTAGGGIAIWFYPKGVATTALGQTYGQDSIVIAHSIDKELHPYYKVSDSTVDTSTDMTSQAGSTTDSAVVDNSGASVYVGTYTFSKKVPVKSEPRASATTEFYFNSGDSINLAQKLVADGHTWITYTSYSGAKRYAMID</sequence>
<dbReference type="Pfam" id="PF08460">
    <property type="entry name" value="SH3_5"/>
    <property type="match status" value="1"/>
</dbReference>
<proteinExistence type="predicted"/>
<dbReference type="RefSeq" id="WP_074656747.1">
    <property type="nucleotide sequence ID" value="NZ_FOLZ01000001.1"/>
</dbReference>